<reference evidence="2 3" key="1">
    <citation type="submission" date="2018-06" db="EMBL/GenBank/DDBJ databases">
        <title>Comparative genomics reveals the genomic features of Rhizophagus irregularis, R. cerebriforme, R. diaphanum and Gigaspora rosea, and their symbiotic lifestyle signature.</title>
        <authorList>
            <person name="Morin E."/>
            <person name="San Clemente H."/>
            <person name="Chen E.C.H."/>
            <person name="De La Providencia I."/>
            <person name="Hainaut M."/>
            <person name="Kuo A."/>
            <person name="Kohler A."/>
            <person name="Murat C."/>
            <person name="Tang N."/>
            <person name="Roy S."/>
            <person name="Loubradou J."/>
            <person name="Henrissat B."/>
            <person name="Grigoriev I.V."/>
            <person name="Corradi N."/>
            <person name="Roux C."/>
            <person name="Martin F.M."/>
        </authorList>
    </citation>
    <scope>NUCLEOTIDE SEQUENCE [LARGE SCALE GENOMIC DNA]</scope>
    <source>
        <strain evidence="2 3">DAOM 194757</strain>
    </source>
</reference>
<protein>
    <submittedName>
        <fullName evidence="2">Uncharacterized protein</fullName>
    </submittedName>
</protein>
<dbReference type="Proteomes" id="UP000266673">
    <property type="component" value="Unassembled WGS sequence"/>
</dbReference>
<evidence type="ECO:0000313" key="2">
    <source>
        <dbReference type="EMBL" id="RIB23111.1"/>
    </source>
</evidence>
<feature type="compositionally biased region" description="Basic and acidic residues" evidence="1">
    <location>
        <begin position="14"/>
        <end position="30"/>
    </location>
</feature>
<evidence type="ECO:0000256" key="1">
    <source>
        <dbReference type="SAM" id="MobiDB-lite"/>
    </source>
</evidence>
<keyword evidence="3" id="KW-1185">Reference proteome</keyword>
<name>A0A397VMS0_9GLOM</name>
<evidence type="ECO:0000313" key="3">
    <source>
        <dbReference type="Proteomes" id="UP000266673"/>
    </source>
</evidence>
<proteinExistence type="predicted"/>
<organism evidence="2 3">
    <name type="scientific">Gigaspora rosea</name>
    <dbReference type="NCBI Taxonomy" id="44941"/>
    <lineage>
        <taxon>Eukaryota</taxon>
        <taxon>Fungi</taxon>
        <taxon>Fungi incertae sedis</taxon>
        <taxon>Mucoromycota</taxon>
        <taxon>Glomeromycotina</taxon>
        <taxon>Glomeromycetes</taxon>
        <taxon>Diversisporales</taxon>
        <taxon>Gigasporaceae</taxon>
        <taxon>Gigaspora</taxon>
    </lineage>
</organism>
<gene>
    <name evidence="2" type="ORF">C2G38_2172227</name>
</gene>
<accession>A0A397VMS0</accession>
<feature type="region of interest" description="Disordered" evidence="1">
    <location>
        <begin position="14"/>
        <end position="54"/>
    </location>
</feature>
<sequence length="54" mass="5867">MGNDFDILCDLIGSHEPELGSNEPRLDLNEPRLGSNEPKLGSNLIGSNEPDSEM</sequence>
<comment type="caution">
    <text evidence="2">The sequence shown here is derived from an EMBL/GenBank/DDBJ whole genome shotgun (WGS) entry which is preliminary data.</text>
</comment>
<dbReference type="EMBL" id="QKWP01000278">
    <property type="protein sequence ID" value="RIB23111.1"/>
    <property type="molecule type" value="Genomic_DNA"/>
</dbReference>
<dbReference type="AlphaFoldDB" id="A0A397VMS0"/>